<dbReference type="InterPro" id="IPR006790">
    <property type="entry name" value="Baculovirus_Gp41"/>
</dbReference>
<dbReference type="EMBL" id="KM217574">
    <property type="protein sequence ID" value="AIU36887.1"/>
    <property type="molecule type" value="Genomic_DNA"/>
</dbReference>
<name>A0A097P177_GVCP</name>
<dbReference type="GO" id="GO:0005198">
    <property type="term" value="F:structural molecule activity"/>
    <property type="evidence" value="ECO:0007669"/>
    <property type="project" value="InterPro"/>
</dbReference>
<dbReference type="GO" id="GO:0044423">
    <property type="term" value="C:virion component"/>
    <property type="evidence" value="ECO:0007669"/>
    <property type="project" value="InterPro"/>
</dbReference>
<accession>A0A097P177</accession>
<reference evidence="1" key="1">
    <citation type="journal article" date="2014" name="Proc. Natl. Acad. Sci. U.S.A.">
        <title>Baculovirus resistance in codling moth is virus isolate-dependent and the consequence of a mutation in viral gene pe38.</title>
        <authorList>
            <person name="Gebhardt M.M."/>
            <person name="Eberle K.E."/>
            <person name="Radtke P."/>
            <person name="Jehle J.A."/>
        </authorList>
    </citation>
    <scope>NUCLEOTIDE SEQUENCE</scope>
    <source>
        <strain evidence="1">CpGV-I07</strain>
    </source>
</reference>
<gene>
    <name evidence="1" type="primary">orf104</name>
</gene>
<evidence type="ECO:0000313" key="1">
    <source>
        <dbReference type="EMBL" id="AIU36887.1"/>
    </source>
</evidence>
<proteinExistence type="predicted"/>
<reference evidence="1" key="2">
    <citation type="submission" date="2014-07" db="EMBL/GenBank/DDBJ databases">
        <title>Comparative genomics of CpGV: Evolution of a crop protection agent.</title>
        <authorList>
            <person name="Radtke P.C."/>
            <person name="Jehle J.A."/>
        </authorList>
    </citation>
    <scope>NUCLEOTIDE SEQUENCE</scope>
    <source>
        <strain evidence="1">CpGV-I07</strain>
    </source>
</reference>
<protein>
    <submittedName>
        <fullName evidence="1">ORF104 gp41</fullName>
    </submittedName>
</protein>
<sequence>MDKLNWNTVANMINLYRTNNTAKLTPDQIACMNLVRDLFLKADPLPVNVAKRFQSDTELIEYYANLEKKYGGVVKLNGAHGIFDKSFIISPIMKAYADRFYKRRLNLAASHLSDVFKYQMANAVTQNKPLPMLTNDITNEYMQMLYQKTEIAPNIQKVVDERNNERLRVCTDIINGVVEDLLYGTHNGYYINNALHPKLRTAVHRFRNNITYLLNSPLTLSTNVFNLMEYKAVQNGQLKDVDYSALEVSVGGHRTPAQQHITELAFENEALRRGKIQELNMKYANLRQP</sequence>
<organismHost>
    <name type="scientific">Cydia pomonella</name>
    <name type="common">Codling moth</name>
    <dbReference type="NCBI Taxonomy" id="82600"/>
</organismHost>
<organism evidence="1">
    <name type="scientific">Cydia pomonella granulosis virus</name>
    <name type="common">CpGV</name>
    <name type="synonym">Cydia pomonella granulovirus</name>
    <dbReference type="NCBI Taxonomy" id="28289"/>
    <lineage>
        <taxon>Viruses</taxon>
        <taxon>Viruses incertae sedis</taxon>
        <taxon>Naldaviricetes</taxon>
        <taxon>Lefavirales</taxon>
        <taxon>Baculoviridae</taxon>
        <taxon>Betabaculovirus</taxon>
        <taxon>Betabaculovirus cypomonellae</taxon>
    </lineage>
</organism>
<dbReference type="Pfam" id="PF04700">
    <property type="entry name" value="Baculo_gp41"/>
    <property type="match status" value="1"/>
</dbReference>